<dbReference type="HOGENOM" id="CLU_084206_0_0_6"/>
<dbReference type="SUPFAM" id="SSF53850">
    <property type="entry name" value="Periplasmic binding protein-like II"/>
    <property type="match status" value="1"/>
</dbReference>
<gene>
    <name evidence="2" type="ordered locus">Hneap_0399</name>
</gene>
<protein>
    <submittedName>
        <fullName evidence="2">Extracellular solute-binding protein family 1</fullName>
    </submittedName>
</protein>
<proteinExistence type="predicted"/>
<dbReference type="KEGG" id="hna:Hneap_0399"/>
<dbReference type="PANTHER" id="PTHR30632:SF0">
    <property type="entry name" value="SULFATE-BINDING PROTEIN"/>
    <property type="match status" value="1"/>
</dbReference>
<dbReference type="EMBL" id="CP001801">
    <property type="protein sequence ID" value="ACX95256.1"/>
    <property type="molecule type" value="Genomic_DNA"/>
</dbReference>
<sequence length="255" mass="28061">MVKRFLGFVGLMALALSNISSAQAQETIYVYGPGGPAPAMKEAAAVFEKETGTKVEVTAGPTPKWIEQAKTKGDIIYSGSENMMTDFTFQLDGQIKSDQVIPLYLRPMAILVRPGNPKKIKGFEDIIKPGVKVLVVQGAGQTGAWEDIAGRLGNIQTVQSLRSNIVDYAKNSALAKKAWIDQPDIDAWLIYNIWQVANPKLADVVEIEPQYAIYRDVGVVLTQRAQANAQSKAFIKFLQSEQGEKIFVKWGWKAN</sequence>
<dbReference type="Proteomes" id="UP000009102">
    <property type="component" value="Chromosome"/>
</dbReference>
<dbReference type="GO" id="GO:0030973">
    <property type="term" value="F:molybdate ion binding"/>
    <property type="evidence" value="ECO:0007669"/>
    <property type="project" value="TreeGrafter"/>
</dbReference>
<dbReference type="RefSeq" id="WP_012823292.1">
    <property type="nucleotide sequence ID" value="NC_013422.1"/>
</dbReference>
<keyword evidence="1" id="KW-0732">Signal</keyword>
<evidence type="ECO:0000256" key="1">
    <source>
        <dbReference type="SAM" id="SignalP"/>
    </source>
</evidence>
<feature type="signal peptide" evidence="1">
    <location>
        <begin position="1"/>
        <end position="24"/>
    </location>
</feature>
<accession>D0KXT3</accession>
<dbReference type="eggNOG" id="COG4588">
    <property type="taxonomic scope" value="Bacteria"/>
</dbReference>
<dbReference type="GO" id="GO:0015689">
    <property type="term" value="P:molybdate ion transport"/>
    <property type="evidence" value="ECO:0007669"/>
    <property type="project" value="TreeGrafter"/>
</dbReference>
<evidence type="ECO:0000313" key="2">
    <source>
        <dbReference type="EMBL" id="ACX95256.1"/>
    </source>
</evidence>
<organism evidence="2 3">
    <name type="scientific">Halothiobacillus neapolitanus (strain ATCC 23641 / DSM 15147 / CIP 104769 / NCIMB 8539 / c2)</name>
    <name type="common">Thiobacillus neapolitanus</name>
    <dbReference type="NCBI Taxonomy" id="555778"/>
    <lineage>
        <taxon>Bacteria</taxon>
        <taxon>Pseudomonadati</taxon>
        <taxon>Pseudomonadota</taxon>
        <taxon>Gammaproteobacteria</taxon>
        <taxon>Chromatiales</taxon>
        <taxon>Halothiobacillaceae</taxon>
        <taxon>Halothiobacillus</taxon>
    </lineage>
</organism>
<dbReference type="Gene3D" id="3.40.190.10">
    <property type="entry name" value="Periplasmic binding protein-like II"/>
    <property type="match status" value="2"/>
</dbReference>
<dbReference type="PANTHER" id="PTHR30632">
    <property type="entry name" value="MOLYBDATE-BINDING PERIPLASMIC PROTEIN"/>
    <property type="match status" value="1"/>
</dbReference>
<evidence type="ECO:0000313" key="3">
    <source>
        <dbReference type="Proteomes" id="UP000009102"/>
    </source>
</evidence>
<dbReference type="InterPro" id="IPR050682">
    <property type="entry name" value="ModA/WtpA"/>
</dbReference>
<dbReference type="AlphaFoldDB" id="D0KXT3"/>
<dbReference type="STRING" id="555778.Hneap_0399"/>
<feature type="chain" id="PRO_5003010033" evidence="1">
    <location>
        <begin position="25"/>
        <end position="255"/>
    </location>
</feature>
<dbReference type="CDD" id="cd13519">
    <property type="entry name" value="PBP2_PEB3_AcfC"/>
    <property type="match status" value="1"/>
</dbReference>
<dbReference type="Pfam" id="PF13531">
    <property type="entry name" value="SBP_bac_11"/>
    <property type="match status" value="1"/>
</dbReference>
<keyword evidence="3" id="KW-1185">Reference proteome</keyword>
<name>D0KXT3_HALNC</name>
<reference evidence="2 3" key="1">
    <citation type="submission" date="2009-10" db="EMBL/GenBank/DDBJ databases">
        <title>Complete sequence of Halothiobacillus neapolitanus c2.</title>
        <authorList>
            <consortium name="US DOE Joint Genome Institute"/>
            <person name="Lucas S."/>
            <person name="Copeland A."/>
            <person name="Lapidus A."/>
            <person name="Glavina del Rio T."/>
            <person name="Tice H."/>
            <person name="Bruce D."/>
            <person name="Goodwin L."/>
            <person name="Pitluck S."/>
            <person name="Davenport K."/>
            <person name="Brettin T."/>
            <person name="Detter J.C."/>
            <person name="Han C."/>
            <person name="Tapia R."/>
            <person name="Larimer F."/>
            <person name="Land M."/>
            <person name="Hauser L."/>
            <person name="Kyrpides N."/>
            <person name="Mikhailova N."/>
            <person name="Kerfeld C."/>
            <person name="Cannon G."/>
            <person name="Heinhort S."/>
        </authorList>
    </citation>
    <scope>NUCLEOTIDE SEQUENCE [LARGE SCALE GENOMIC DNA]</scope>
    <source>
        <strain evidence="3">ATCC 23641 / c2</strain>
    </source>
</reference>
<dbReference type="OrthoDB" id="9802127at2"/>